<dbReference type="InterPro" id="IPR013320">
    <property type="entry name" value="ConA-like_dom_sf"/>
</dbReference>
<dbReference type="AlphaFoldDB" id="A0A7X9X9Y2"/>
<dbReference type="Pfam" id="PF13385">
    <property type="entry name" value="Laminin_G_3"/>
    <property type="match status" value="1"/>
</dbReference>
<keyword evidence="3" id="KW-0175">Coiled coil</keyword>
<reference evidence="5 6" key="1">
    <citation type="submission" date="2020-04" db="EMBL/GenBank/DDBJ databases">
        <title>Flammeovirga sp. SR4, a novel species isolated from seawater.</title>
        <authorList>
            <person name="Wang X."/>
        </authorList>
    </citation>
    <scope>NUCLEOTIDE SEQUENCE [LARGE SCALE GENOMIC DNA]</scope>
    <source>
        <strain evidence="5 6">ATCC 23126</strain>
    </source>
</reference>
<keyword evidence="1" id="KW-0732">Signal</keyword>
<proteinExistence type="predicted"/>
<evidence type="ECO:0000256" key="2">
    <source>
        <dbReference type="ARBA" id="ARBA00023157"/>
    </source>
</evidence>
<name>A0A7X9X9Y2_9BACT</name>
<dbReference type="InterPro" id="IPR022655">
    <property type="entry name" value="DUF1553"/>
</dbReference>
<dbReference type="Proteomes" id="UP000576082">
    <property type="component" value="Unassembled WGS sequence"/>
</dbReference>
<dbReference type="SMART" id="SM00560">
    <property type="entry name" value="LamGL"/>
    <property type="match status" value="1"/>
</dbReference>
<dbReference type="PANTHER" id="PTHR35889:SF3">
    <property type="entry name" value="F-BOX DOMAIN-CONTAINING PROTEIN"/>
    <property type="match status" value="1"/>
</dbReference>
<organism evidence="5 6">
    <name type="scientific">Flammeovirga aprica JL-4</name>
    <dbReference type="NCBI Taxonomy" id="694437"/>
    <lineage>
        <taxon>Bacteria</taxon>
        <taxon>Pseudomonadati</taxon>
        <taxon>Bacteroidota</taxon>
        <taxon>Cytophagia</taxon>
        <taxon>Cytophagales</taxon>
        <taxon>Flammeovirgaceae</taxon>
        <taxon>Flammeovirga</taxon>
    </lineage>
</organism>
<dbReference type="InterPro" id="IPR006558">
    <property type="entry name" value="LamG-like"/>
</dbReference>
<dbReference type="InterPro" id="IPR036909">
    <property type="entry name" value="Cyt_c-like_dom_sf"/>
</dbReference>
<dbReference type="Gene3D" id="2.60.120.200">
    <property type="match status" value="1"/>
</dbReference>
<dbReference type="EMBL" id="JABANE010000036">
    <property type="protein sequence ID" value="NME69161.1"/>
    <property type="molecule type" value="Genomic_DNA"/>
</dbReference>
<dbReference type="InterPro" id="IPR011429">
    <property type="entry name" value="Cyt_c_Planctomycete-type"/>
</dbReference>
<gene>
    <name evidence="5" type="ORF">HHU12_14390</name>
</gene>
<dbReference type="GO" id="GO:0020037">
    <property type="term" value="F:heme binding"/>
    <property type="evidence" value="ECO:0007669"/>
    <property type="project" value="InterPro"/>
</dbReference>
<dbReference type="SUPFAM" id="SSF46626">
    <property type="entry name" value="Cytochrome c"/>
    <property type="match status" value="1"/>
</dbReference>
<evidence type="ECO:0000259" key="4">
    <source>
        <dbReference type="SMART" id="SM00560"/>
    </source>
</evidence>
<dbReference type="InterPro" id="IPR011444">
    <property type="entry name" value="DUF1549"/>
</dbReference>
<sequence length="1074" mass="122094">MKSHSLFILLLLYLLSSCKMDLPQEVEIAYEELPAELDFNKDIKPILSDKCFACHGPDKGKIVAGLQLHSYATATQELTESKGKYAIVPGSPKSSEAVRRILTEDPELIMPTPESHLSLTATEKATLIKWIEEGAEYKPHWSFVPMAKSEVEKAEDWGQNEIDDYVYKRLKQEKLKPSAEAEKSLLLRRVTLDLTGLPPTQQDIDAFLNDNDENAYEKQVDRLIASEAYGEKMATDWMDLARYADTHGYQVDRYRDMSPWRDWVISSFNNNMAYDSFLIYQLAGDLLPNPTRDQVLATGFNRLHPQNAEGGIVDEEFRVEYVADRTAVVGQGVMGLTFACARCHDHKYDPITQKNYYEIYSFFNNVNETGQISWDPNDIPVPTMTLPTEEQEEVIAYLEKICQQKDEKVKSAEQKAESTAEQWVNTSAYHTASLSARKHKVADFSLNGNLKNDITGKKAKMIRKTSKNEVANYTEGKEGKGILLNGDTWIDMKPVGVFDRNDPFSISIWVNIPEGLKEGVIFHKNKAVMLHSVKGYTLYLKDNKLQTMLAHTYPENAIIQETKDDFPRDQWVHLTLTYDGKSKAEGVTLYVDGAVAKMNTTKDNLTKSIIFNNYEDVIYATPIEPGLQVGARWRGFGLKDAKVDEVDVFNTCLTPLEVQHLFAPQQTKTLLAKNVSSLSADEKTLLKEHYKQRVSKEVQWAKSDYLKSKKELDYTYDTLKEVMVMKEMETPRQAYILERGVYSEHGEKVYPNTPNAILPFDKDLPKNRLGLAKWIVDPRNPLPARVAVNRYWQNYFGTGIVETTGDFGNQGKLPTHPKLLDHLALEFIESGWDVKSLQKKMVMSATYRQSSHCSPELREKDPYNTLLARGPQFRLSSEMMRDNALLASNLLKPKVGGKSVKPYQPEGLWKMNGGTYVQDHGDDLYRRSLYTFWKRTVPNPTQSTFDQPERSECTVKRQKTNTPLQALVLMNDPTYLEACRKLGEEITKSDFIDEGIQTVYYKLTGRNISNKELALLKEVQTKEIQRFETSPEKTKGWLSAGESALDTRLNPSKVAANAIVASLILNSDATITRR</sequence>
<dbReference type="Pfam" id="PF07635">
    <property type="entry name" value="PSCyt1"/>
    <property type="match status" value="1"/>
</dbReference>
<accession>A0A7X9X9Y2</accession>
<dbReference type="PANTHER" id="PTHR35889">
    <property type="entry name" value="CYCLOINULO-OLIGOSACCHARIDE FRUCTANOTRANSFERASE-RELATED"/>
    <property type="match status" value="1"/>
</dbReference>
<keyword evidence="2" id="KW-1015">Disulfide bond</keyword>
<keyword evidence="6" id="KW-1185">Reference proteome</keyword>
<feature type="domain" description="LamG-like jellyroll fold" evidence="4">
    <location>
        <begin position="502"/>
        <end position="656"/>
    </location>
</feature>
<feature type="coiled-coil region" evidence="3">
    <location>
        <begin position="395"/>
        <end position="422"/>
    </location>
</feature>
<dbReference type="GO" id="GO:0005975">
    <property type="term" value="P:carbohydrate metabolic process"/>
    <property type="evidence" value="ECO:0007669"/>
    <property type="project" value="UniProtKB-ARBA"/>
</dbReference>
<dbReference type="GO" id="GO:0004553">
    <property type="term" value="F:hydrolase activity, hydrolyzing O-glycosyl compounds"/>
    <property type="evidence" value="ECO:0007669"/>
    <property type="project" value="UniProtKB-ARBA"/>
</dbReference>
<comment type="caution">
    <text evidence="5">The sequence shown here is derived from an EMBL/GenBank/DDBJ whole genome shotgun (WGS) entry which is preliminary data.</text>
</comment>
<dbReference type="Pfam" id="PF07583">
    <property type="entry name" value="PSCyt2"/>
    <property type="match status" value="1"/>
</dbReference>
<evidence type="ECO:0000256" key="3">
    <source>
        <dbReference type="SAM" id="Coils"/>
    </source>
</evidence>
<dbReference type="SUPFAM" id="SSF49899">
    <property type="entry name" value="Concanavalin A-like lectins/glucanases"/>
    <property type="match status" value="1"/>
</dbReference>
<dbReference type="GO" id="GO:0009055">
    <property type="term" value="F:electron transfer activity"/>
    <property type="evidence" value="ECO:0007669"/>
    <property type="project" value="InterPro"/>
</dbReference>
<evidence type="ECO:0000313" key="5">
    <source>
        <dbReference type="EMBL" id="NME69161.1"/>
    </source>
</evidence>
<evidence type="ECO:0000313" key="6">
    <source>
        <dbReference type="Proteomes" id="UP000576082"/>
    </source>
</evidence>
<protein>
    <submittedName>
        <fullName evidence="5">DUF1553 domain-containing protein</fullName>
    </submittedName>
</protein>
<dbReference type="Pfam" id="PF07587">
    <property type="entry name" value="PSD1"/>
    <property type="match status" value="1"/>
</dbReference>
<dbReference type="PROSITE" id="PS51257">
    <property type="entry name" value="PROKAR_LIPOPROTEIN"/>
    <property type="match status" value="1"/>
</dbReference>
<evidence type="ECO:0000256" key="1">
    <source>
        <dbReference type="ARBA" id="ARBA00022729"/>
    </source>
</evidence>